<dbReference type="PRINTS" id="PR01415">
    <property type="entry name" value="ANKYRIN"/>
</dbReference>
<evidence type="ECO:0000256" key="3">
    <source>
        <dbReference type="PROSITE-ProRule" id="PRU00023"/>
    </source>
</evidence>
<feature type="repeat" description="ANK" evidence="3">
    <location>
        <begin position="522"/>
        <end position="554"/>
    </location>
</feature>
<dbReference type="PROSITE" id="PS50297">
    <property type="entry name" value="ANK_REP_REGION"/>
    <property type="match status" value="13"/>
</dbReference>
<feature type="domain" description="CARD" evidence="4">
    <location>
        <begin position="8"/>
        <end position="80"/>
    </location>
</feature>
<dbReference type="InterPro" id="IPR002110">
    <property type="entry name" value="Ankyrin_rpt"/>
</dbReference>
<evidence type="ECO:0000256" key="2">
    <source>
        <dbReference type="ARBA" id="ARBA00023043"/>
    </source>
</evidence>
<evidence type="ECO:0000313" key="6">
    <source>
        <dbReference type="Proteomes" id="UP001066276"/>
    </source>
</evidence>
<feature type="repeat" description="ANK" evidence="3">
    <location>
        <begin position="656"/>
        <end position="688"/>
    </location>
</feature>
<organism evidence="5 6">
    <name type="scientific">Pleurodeles waltl</name>
    <name type="common">Iberian ribbed newt</name>
    <dbReference type="NCBI Taxonomy" id="8319"/>
    <lineage>
        <taxon>Eukaryota</taxon>
        <taxon>Metazoa</taxon>
        <taxon>Chordata</taxon>
        <taxon>Craniata</taxon>
        <taxon>Vertebrata</taxon>
        <taxon>Euteleostomi</taxon>
        <taxon>Amphibia</taxon>
        <taxon>Batrachia</taxon>
        <taxon>Caudata</taxon>
        <taxon>Salamandroidea</taxon>
        <taxon>Salamandridae</taxon>
        <taxon>Pleurodelinae</taxon>
        <taxon>Pleurodeles</taxon>
    </lineage>
</organism>
<keyword evidence="1" id="KW-0677">Repeat</keyword>
<protein>
    <recommendedName>
        <fullName evidence="4">CARD domain-containing protein</fullName>
    </recommendedName>
</protein>
<dbReference type="Proteomes" id="UP001066276">
    <property type="component" value="Chromosome 4_1"/>
</dbReference>
<dbReference type="PROSITE" id="PS50209">
    <property type="entry name" value="CARD"/>
    <property type="match status" value="1"/>
</dbReference>
<feature type="repeat" description="ANK" evidence="3">
    <location>
        <begin position="423"/>
        <end position="455"/>
    </location>
</feature>
<feature type="repeat" description="ANK" evidence="3">
    <location>
        <begin position="299"/>
        <end position="331"/>
    </location>
</feature>
<dbReference type="Pfam" id="PF00619">
    <property type="entry name" value="CARD"/>
    <property type="match status" value="1"/>
</dbReference>
<comment type="caution">
    <text evidence="5">The sequence shown here is derived from an EMBL/GenBank/DDBJ whole genome shotgun (WGS) entry which is preliminary data.</text>
</comment>
<feature type="repeat" description="ANK" evidence="3">
    <location>
        <begin position="332"/>
        <end position="360"/>
    </location>
</feature>
<dbReference type="InterPro" id="IPR036770">
    <property type="entry name" value="Ankyrin_rpt-contain_sf"/>
</dbReference>
<sequence length="757" mass="82635">MYSTSVFTNPYAIEVLKTRKQDLVEEINNTDHLLIWLVDNGILSPDKKKVLSTYRSRTEKNARLLDILVTQGERACRLFFYPCLKQVEPSVYHAVRAYVNNVNVNIGDSKRQLVGYLLEKDKESAALPTKQSQTKKESVKVAPEVIRPHKERVNVEEQPRPLATEPKATRHDMNSVFEAIAKGDISDLEALLQGCDVNAVNAFNETLLHVAAANGHVAAIELLIRKGAKVDAKDKNGRTPLHRAAEMGHADAVRVLLQAGANLYALDKEGQSPLHLAAQNQHVDIMKMMLQEEGRLYKNGHHFLHMAALKDESSLVNLLLQNGATVDEKDDKKKTALAYAVSQGFEKTVKVLMEAGASIDSDLIELAFNSNNQSIFALLLQYSRGLSPDTLVSALFKAVQMNLHGIVAALADKGTNVNAKNDIQYTPLLLAAELGKTESASVLIEKGCDLDARTPNSNTVLHLAVQAGNVLLVKMLLQKKIDANIGGLGDQTPLHVAAFHNKAELVDVLVSAGSKIECVTKELFTPLHIASQRGSVDAARRLLHHKAKVNAKDKHSQTPLHFAAKVGDPAMLELLLSFKADPNAADKEKKTPLHLAAAGGHREAVLAMLSQRVRVSVKDMDGCTPLHYAAINGSTDIVQGLLQAGKNKNVDDKNVWRKTPLHLAAEYGHSDLTDLLLGSGAAMNALDNSRDTPLHCACKAGHLSTVQALVNWAHGEKANLQATNSLKKTPLQVAESETTENHVHIATFLKKKMLITR</sequence>
<name>A0AAV7T1W7_PLEWA</name>
<dbReference type="InterPro" id="IPR001315">
    <property type="entry name" value="CARD"/>
</dbReference>
<keyword evidence="6" id="KW-1185">Reference proteome</keyword>
<feature type="repeat" description="ANK" evidence="3">
    <location>
        <begin position="621"/>
        <end position="653"/>
    </location>
</feature>
<feature type="repeat" description="ANK" evidence="3">
    <location>
        <begin position="456"/>
        <end position="488"/>
    </location>
</feature>
<feature type="repeat" description="ANK" evidence="3">
    <location>
        <begin position="236"/>
        <end position="268"/>
    </location>
</feature>
<dbReference type="PANTHER" id="PTHR24171">
    <property type="entry name" value="ANKYRIN REPEAT DOMAIN-CONTAINING PROTEIN 39-RELATED"/>
    <property type="match status" value="1"/>
</dbReference>
<evidence type="ECO:0000259" key="4">
    <source>
        <dbReference type="PROSITE" id="PS50209"/>
    </source>
</evidence>
<reference evidence="5" key="1">
    <citation type="journal article" date="2022" name="bioRxiv">
        <title>Sequencing and chromosome-scale assembly of the giantPleurodeles waltlgenome.</title>
        <authorList>
            <person name="Brown T."/>
            <person name="Elewa A."/>
            <person name="Iarovenko S."/>
            <person name="Subramanian E."/>
            <person name="Araus A.J."/>
            <person name="Petzold A."/>
            <person name="Susuki M."/>
            <person name="Suzuki K.-i.T."/>
            <person name="Hayashi T."/>
            <person name="Toyoda A."/>
            <person name="Oliveira C."/>
            <person name="Osipova E."/>
            <person name="Leigh N.D."/>
            <person name="Simon A."/>
            <person name="Yun M.H."/>
        </authorList>
    </citation>
    <scope>NUCLEOTIDE SEQUENCE</scope>
    <source>
        <strain evidence="5">20211129_DDA</strain>
        <tissue evidence="5">Liver</tissue>
    </source>
</reference>
<dbReference type="AlphaFoldDB" id="A0AAV7T1W7"/>
<evidence type="ECO:0000256" key="1">
    <source>
        <dbReference type="ARBA" id="ARBA00022737"/>
    </source>
</evidence>
<keyword evidence="2 3" id="KW-0040">ANK repeat</keyword>
<dbReference type="PROSITE" id="PS50088">
    <property type="entry name" value="ANK_REPEAT"/>
    <property type="match status" value="13"/>
</dbReference>
<proteinExistence type="predicted"/>
<feature type="repeat" description="ANK" evidence="3">
    <location>
        <begin position="588"/>
        <end position="620"/>
    </location>
</feature>
<dbReference type="SUPFAM" id="SSF47986">
    <property type="entry name" value="DEATH domain"/>
    <property type="match status" value="1"/>
</dbReference>
<feature type="repeat" description="ANK" evidence="3">
    <location>
        <begin position="203"/>
        <end position="235"/>
    </location>
</feature>
<dbReference type="PANTHER" id="PTHR24171:SF9">
    <property type="entry name" value="ANKYRIN REPEAT DOMAIN-CONTAINING PROTEIN 39"/>
    <property type="match status" value="1"/>
</dbReference>
<feature type="repeat" description="ANK" evidence="3">
    <location>
        <begin position="489"/>
        <end position="521"/>
    </location>
</feature>
<accession>A0AAV7T1W7</accession>
<dbReference type="Gene3D" id="1.10.533.10">
    <property type="entry name" value="Death Domain, Fas"/>
    <property type="match status" value="1"/>
</dbReference>
<dbReference type="GO" id="GO:0042981">
    <property type="term" value="P:regulation of apoptotic process"/>
    <property type="evidence" value="ECO:0007669"/>
    <property type="project" value="InterPro"/>
</dbReference>
<dbReference type="CDD" id="cd01671">
    <property type="entry name" value="CARD"/>
    <property type="match status" value="1"/>
</dbReference>
<dbReference type="SMART" id="SM00248">
    <property type="entry name" value="ANK"/>
    <property type="match status" value="16"/>
</dbReference>
<evidence type="ECO:0000313" key="5">
    <source>
        <dbReference type="EMBL" id="KAJ1170448.1"/>
    </source>
</evidence>
<dbReference type="InterPro" id="IPR011029">
    <property type="entry name" value="DEATH-like_dom_sf"/>
</dbReference>
<dbReference type="Pfam" id="PF12796">
    <property type="entry name" value="Ank_2"/>
    <property type="match status" value="6"/>
</dbReference>
<dbReference type="EMBL" id="JANPWB010000007">
    <property type="protein sequence ID" value="KAJ1170448.1"/>
    <property type="molecule type" value="Genomic_DNA"/>
</dbReference>
<feature type="repeat" description="ANK" evidence="3">
    <location>
        <begin position="269"/>
        <end position="291"/>
    </location>
</feature>
<dbReference type="SUPFAM" id="SSF48403">
    <property type="entry name" value="Ankyrin repeat"/>
    <property type="match status" value="2"/>
</dbReference>
<feature type="repeat" description="ANK" evidence="3">
    <location>
        <begin position="555"/>
        <end position="587"/>
    </location>
</feature>
<gene>
    <name evidence="5" type="ORF">NDU88_002325</name>
</gene>
<dbReference type="Gene3D" id="1.25.40.20">
    <property type="entry name" value="Ankyrin repeat-containing domain"/>
    <property type="match status" value="6"/>
</dbReference>